<dbReference type="EMBL" id="VXPY01000013">
    <property type="protein sequence ID" value="MYD89099.1"/>
    <property type="molecule type" value="Genomic_DNA"/>
</dbReference>
<dbReference type="Pfam" id="PF23357">
    <property type="entry name" value="DUF7088"/>
    <property type="match status" value="1"/>
</dbReference>
<evidence type="ECO:0000259" key="8">
    <source>
        <dbReference type="Pfam" id="PF23357"/>
    </source>
</evidence>
<feature type="transmembrane region" description="Helical" evidence="6">
    <location>
        <begin position="53"/>
        <end position="73"/>
    </location>
</feature>
<protein>
    <submittedName>
        <fullName evidence="9">ABC transporter permease</fullName>
    </submittedName>
</protein>
<dbReference type="GO" id="GO:0140359">
    <property type="term" value="F:ABC-type transporter activity"/>
    <property type="evidence" value="ECO:0007669"/>
    <property type="project" value="InterPro"/>
</dbReference>
<gene>
    <name evidence="9" type="ORF">F4Y08_02000</name>
</gene>
<keyword evidence="5 6" id="KW-0472">Membrane</keyword>
<comment type="subcellular location">
    <subcellularLocation>
        <location evidence="1">Cell membrane</location>
        <topology evidence="1">Multi-pass membrane protein</topology>
    </subcellularLocation>
</comment>
<dbReference type="InterPro" id="IPR051449">
    <property type="entry name" value="ABC-2_transporter_component"/>
</dbReference>
<feature type="domain" description="DUF7088" evidence="8">
    <location>
        <begin position="280"/>
        <end position="384"/>
    </location>
</feature>
<evidence type="ECO:0000256" key="2">
    <source>
        <dbReference type="ARBA" id="ARBA00022475"/>
    </source>
</evidence>
<reference evidence="9" key="1">
    <citation type="submission" date="2019-09" db="EMBL/GenBank/DDBJ databases">
        <title>Characterisation of the sponge microbiome using genome-centric metagenomics.</title>
        <authorList>
            <person name="Engelberts J.P."/>
            <person name="Robbins S.J."/>
            <person name="De Goeij J.M."/>
            <person name="Aranda M."/>
            <person name="Bell S.C."/>
            <person name="Webster N.S."/>
        </authorList>
    </citation>
    <scope>NUCLEOTIDE SEQUENCE</scope>
    <source>
        <strain evidence="9">SB0662_bin_9</strain>
    </source>
</reference>
<evidence type="ECO:0000256" key="3">
    <source>
        <dbReference type="ARBA" id="ARBA00022692"/>
    </source>
</evidence>
<dbReference type="PANTHER" id="PTHR30294">
    <property type="entry name" value="MEMBRANE COMPONENT OF ABC TRANSPORTER YHHJ-RELATED"/>
    <property type="match status" value="1"/>
</dbReference>
<proteinExistence type="predicted"/>
<dbReference type="GO" id="GO:0005886">
    <property type="term" value="C:plasma membrane"/>
    <property type="evidence" value="ECO:0007669"/>
    <property type="project" value="UniProtKB-SubCell"/>
</dbReference>
<dbReference type="PANTHER" id="PTHR30294:SF29">
    <property type="entry name" value="MULTIDRUG ABC TRANSPORTER PERMEASE YBHS-RELATED"/>
    <property type="match status" value="1"/>
</dbReference>
<feature type="transmembrane region" description="Helical" evidence="6">
    <location>
        <begin position="21"/>
        <end position="47"/>
    </location>
</feature>
<feature type="transmembrane region" description="Helical" evidence="6">
    <location>
        <begin position="85"/>
        <end position="113"/>
    </location>
</feature>
<evidence type="ECO:0000256" key="4">
    <source>
        <dbReference type="ARBA" id="ARBA00022989"/>
    </source>
</evidence>
<name>A0A6B1DMZ4_9CHLR</name>
<organism evidence="9">
    <name type="scientific">Caldilineaceae bacterium SB0662_bin_9</name>
    <dbReference type="NCBI Taxonomy" id="2605258"/>
    <lineage>
        <taxon>Bacteria</taxon>
        <taxon>Bacillati</taxon>
        <taxon>Chloroflexota</taxon>
        <taxon>Caldilineae</taxon>
        <taxon>Caldilineales</taxon>
        <taxon>Caldilineaceae</taxon>
    </lineage>
</organism>
<dbReference type="InterPro" id="IPR055396">
    <property type="entry name" value="DUF7088"/>
</dbReference>
<comment type="caution">
    <text evidence="9">The sequence shown here is derived from an EMBL/GenBank/DDBJ whole genome shotgun (WGS) entry which is preliminary data.</text>
</comment>
<dbReference type="Pfam" id="PF12679">
    <property type="entry name" value="ABC2_membrane_2"/>
    <property type="match status" value="1"/>
</dbReference>
<dbReference type="Pfam" id="PF09822">
    <property type="entry name" value="ABC_transp_aux"/>
    <property type="match status" value="1"/>
</dbReference>
<evidence type="ECO:0000256" key="5">
    <source>
        <dbReference type="ARBA" id="ARBA00023136"/>
    </source>
</evidence>
<keyword evidence="2" id="KW-1003">Cell membrane</keyword>
<keyword evidence="3 6" id="KW-0812">Transmembrane</keyword>
<feature type="domain" description="ABC-type uncharacterised transport system" evidence="7">
    <location>
        <begin position="590"/>
        <end position="886"/>
    </location>
</feature>
<accession>A0A6B1DMZ4</accession>
<feature type="transmembrane region" description="Helical" evidence="6">
    <location>
        <begin position="923"/>
        <end position="940"/>
    </location>
</feature>
<feature type="transmembrane region" description="Helical" evidence="6">
    <location>
        <begin position="161"/>
        <end position="178"/>
    </location>
</feature>
<feature type="transmembrane region" description="Helical" evidence="6">
    <location>
        <begin position="216"/>
        <end position="239"/>
    </location>
</feature>
<feature type="transmembrane region" description="Helical" evidence="6">
    <location>
        <begin position="251"/>
        <end position="268"/>
    </location>
</feature>
<evidence type="ECO:0000259" key="7">
    <source>
        <dbReference type="Pfam" id="PF09822"/>
    </source>
</evidence>
<dbReference type="InterPro" id="IPR019196">
    <property type="entry name" value="ABC_transp_unknown"/>
</dbReference>
<evidence type="ECO:0000256" key="1">
    <source>
        <dbReference type="ARBA" id="ARBA00004651"/>
    </source>
</evidence>
<keyword evidence="4 6" id="KW-1133">Transmembrane helix</keyword>
<sequence length="959" mass="106387">MKHLRSLVGKELESYFGSPMALIFLGVFLVFTLYTFFWVEAFFAGGLAELRGLFRWMPILLIFLISALTMRQWSEEQRSGTLETLLTLPVGSLTLVVAKFASVMIMVALALALTLPLPITVANLGNIDWGPVAAGYLATLLLSAAYVGLGLFASSRTDNQIVALIITVVVGGLLYFAGSTTATEFVPPAMADFLRAIGTDSRFQSIQRGVLDLRDLVYYLTLTGVFLTLNVLSVQSIRWSRGHDRVRQREILLSSLLIANLVLSNIWLHPLRFLRVDVTEQQEYSLSETTKTLLDSLVEPLKITGFFSAKTHPQLAPVVSGIADMLAEYDIAGGANVEVQVLDPTTDPDLELDATQTYGINPIPFQIEERYESAVRNSYFHVLIRYADQHIVLQVADLVKVTNDRDGTTNVQLDTLEYTLTRAIKQVVYGFQSVEAVLDSLGEPVTLSFLVTPGQLNEQANTDMELIIATGEELAASSGYFEFEVVNPDAEGARFPREMLINSWGLEPYPPSMVSPSDYYFHLVLDLAGELHLIFPRGGISRASIRTVIDETIQRTQPGFLRTVGLWLPPNIPTQSILGQQLDPLASWNTVQSSLSSEFEVEVVNLESGPVGDHIDVLFLIAPQYMSEFSLFAIDQFLMRGGSLIVAASNFGIAPHPLSGDLSLTGTPLNLNEMLAHHGIVVEPLLVLDLQNTPFPVNIPRQVDNLTVSEYQALDYPFFVDIRSDAMEGNHPAVSGLPAITLNYASPITIDPELNAERDAVTLLYSSEDSWVTDVPDIQPNFEAYPDFGFDVAPEDVRKRHPLAVTVQGRFDSFFTDRPNPWLEEGAVPPEDAEGLLTEFNVIESSPLDTRLAVIGSAEFLDDLILDLMRILVQDQVTNNLRFVQNLVDWSQEDVELLSIRARGNTIRLLKPLTQQEQIRFEVLNYVVALLVLIVIAGIWRWRSTNQIPLDADPGERML</sequence>
<evidence type="ECO:0000256" key="6">
    <source>
        <dbReference type="SAM" id="Phobius"/>
    </source>
</evidence>
<dbReference type="AlphaFoldDB" id="A0A6B1DMZ4"/>
<evidence type="ECO:0000313" key="9">
    <source>
        <dbReference type="EMBL" id="MYD89099.1"/>
    </source>
</evidence>
<feature type="transmembrane region" description="Helical" evidence="6">
    <location>
        <begin position="133"/>
        <end position="154"/>
    </location>
</feature>